<dbReference type="Pfam" id="PF00698">
    <property type="entry name" value="Acyl_transf_1"/>
    <property type="match status" value="1"/>
</dbReference>
<dbReference type="PANTHER" id="PTHR42681">
    <property type="entry name" value="MALONYL-COA-ACYL CARRIER PROTEIN TRANSACYLASE, MITOCHONDRIAL"/>
    <property type="match status" value="1"/>
</dbReference>
<proteinExistence type="inferred from homology"/>
<dbReference type="InterPro" id="IPR016035">
    <property type="entry name" value="Acyl_Trfase/lysoPLipase"/>
</dbReference>
<evidence type="ECO:0000313" key="8">
    <source>
        <dbReference type="EMBL" id="HFJ54298.1"/>
    </source>
</evidence>
<evidence type="ECO:0000256" key="5">
    <source>
        <dbReference type="PIRSR" id="PIRSR000446-1"/>
    </source>
</evidence>
<comment type="similarity">
    <text evidence="4">Belongs to the fabD family.</text>
</comment>
<dbReference type="InterPro" id="IPR016036">
    <property type="entry name" value="Malonyl_transacylase_ACP-bd"/>
</dbReference>
<dbReference type="InterPro" id="IPR050858">
    <property type="entry name" value="Mal-CoA-ACP_Trans/PKS_FabD"/>
</dbReference>
<dbReference type="InterPro" id="IPR004410">
    <property type="entry name" value="Malonyl_CoA-ACP_transAc_FabD"/>
</dbReference>
<dbReference type="Gene3D" id="3.40.366.10">
    <property type="entry name" value="Malonyl-Coenzyme A Acyl Carrier Protein, domain 2"/>
    <property type="match status" value="1"/>
</dbReference>
<accession>A0A7C3IJH7</accession>
<dbReference type="PIRSF" id="PIRSF000446">
    <property type="entry name" value="Mct"/>
    <property type="match status" value="1"/>
</dbReference>
<comment type="caution">
    <text evidence="8">The sequence shown here is derived from an EMBL/GenBank/DDBJ whole genome shotgun (WGS) entry which is preliminary data.</text>
</comment>
<evidence type="ECO:0000259" key="6">
    <source>
        <dbReference type="SMART" id="SM00827"/>
    </source>
</evidence>
<evidence type="ECO:0000313" key="7">
    <source>
        <dbReference type="EMBL" id="HEA87343.1"/>
    </source>
</evidence>
<dbReference type="EMBL" id="DSTU01000008">
    <property type="protein sequence ID" value="HFJ54298.1"/>
    <property type="molecule type" value="Genomic_DNA"/>
</dbReference>
<dbReference type="AlphaFoldDB" id="A0A7C3IJH7"/>
<dbReference type="SMART" id="SM00827">
    <property type="entry name" value="PKS_AT"/>
    <property type="match status" value="1"/>
</dbReference>
<evidence type="ECO:0000256" key="4">
    <source>
        <dbReference type="PIRNR" id="PIRNR000446"/>
    </source>
</evidence>
<keyword evidence="2 4" id="KW-0012">Acyltransferase</keyword>
<comment type="catalytic activity">
    <reaction evidence="3 4">
        <text>holo-[ACP] + malonyl-CoA = malonyl-[ACP] + CoA</text>
        <dbReference type="Rhea" id="RHEA:41792"/>
        <dbReference type="Rhea" id="RHEA-COMP:9623"/>
        <dbReference type="Rhea" id="RHEA-COMP:9685"/>
        <dbReference type="ChEBI" id="CHEBI:57287"/>
        <dbReference type="ChEBI" id="CHEBI:57384"/>
        <dbReference type="ChEBI" id="CHEBI:64479"/>
        <dbReference type="ChEBI" id="CHEBI:78449"/>
        <dbReference type="EC" id="2.3.1.39"/>
    </reaction>
</comment>
<dbReference type="SUPFAM" id="SSF52151">
    <property type="entry name" value="FabD/lysophospholipase-like"/>
    <property type="match status" value="1"/>
</dbReference>
<dbReference type="InterPro" id="IPR001227">
    <property type="entry name" value="Ac_transferase_dom_sf"/>
</dbReference>
<dbReference type="InterPro" id="IPR024925">
    <property type="entry name" value="Malonyl_CoA-ACP_transAc"/>
</dbReference>
<feature type="domain" description="Malonyl-CoA:ACP transacylase (MAT)" evidence="6">
    <location>
        <begin position="8"/>
        <end position="307"/>
    </location>
</feature>
<feature type="active site" evidence="5">
    <location>
        <position position="91"/>
    </location>
</feature>
<gene>
    <name evidence="8" type="primary">fabD</name>
    <name evidence="7" type="ORF">ENP94_04940</name>
    <name evidence="8" type="ORF">ENS16_06375</name>
</gene>
<dbReference type="FunFam" id="3.30.70.250:FF:000001">
    <property type="entry name" value="Malonyl CoA-acyl carrier protein transacylase"/>
    <property type="match status" value="1"/>
</dbReference>
<dbReference type="EMBL" id="DSLG01000005">
    <property type="protein sequence ID" value="HEA87343.1"/>
    <property type="molecule type" value="Genomic_DNA"/>
</dbReference>
<dbReference type="GO" id="GO:0004314">
    <property type="term" value="F:[acyl-carrier-protein] S-malonyltransferase activity"/>
    <property type="evidence" value="ECO:0007669"/>
    <property type="project" value="UniProtKB-EC"/>
</dbReference>
<dbReference type="NCBIfam" id="TIGR00128">
    <property type="entry name" value="fabD"/>
    <property type="match status" value="1"/>
</dbReference>
<dbReference type="EC" id="2.3.1.39" evidence="4"/>
<sequence>MNNHVGFLFPGQGSQYVGMGKDLYNNFAAARVVYERAEEVLEIPIRRISFEGPEEELRQTRYTQPAILVHSMAVLAVLKDAITPILAAGHSLGEYSALYAAGCLEFEAVLKLVKRRAELMFREGEKRPGMMAAIIGIESSVVEQICREVTGVVVPANYNEPKQTVISGEPEAVQLAMSAAREKGALKVVPLPVSGAFHSPLLEESASEFAAYLGQFELADPKFPVIMNVTGRPAYSADEIRRNLARQLVSPVRWIDTIYSARELGCQFFWEVGPGKILSGLVKRIASDLNVQPIGKAEEVSAVAKGG</sequence>
<protein>
    <recommendedName>
        <fullName evidence="4">Malonyl CoA-acyl carrier protein transacylase</fullName>
        <ecNumber evidence="4">2.3.1.39</ecNumber>
    </recommendedName>
</protein>
<dbReference type="GO" id="GO:0005829">
    <property type="term" value="C:cytosol"/>
    <property type="evidence" value="ECO:0007669"/>
    <property type="project" value="TreeGrafter"/>
</dbReference>
<evidence type="ECO:0000256" key="2">
    <source>
        <dbReference type="ARBA" id="ARBA00023315"/>
    </source>
</evidence>
<dbReference type="SUPFAM" id="SSF55048">
    <property type="entry name" value="Probable ACP-binding domain of malonyl-CoA ACP transacylase"/>
    <property type="match status" value="1"/>
</dbReference>
<reference evidence="8" key="1">
    <citation type="journal article" date="2020" name="mSystems">
        <title>Genome- and Community-Level Interaction Insights into Carbon Utilization and Element Cycling Functions of Hydrothermarchaeota in Hydrothermal Sediment.</title>
        <authorList>
            <person name="Zhou Z."/>
            <person name="Liu Y."/>
            <person name="Xu W."/>
            <person name="Pan J."/>
            <person name="Luo Z.H."/>
            <person name="Li M."/>
        </authorList>
    </citation>
    <scope>NUCLEOTIDE SEQUENCE [LARGE SCALE GENOMIC DNA]</scope>
    <source>
        <strain evidence="7">SpSt-265</strain>
        <strain evidence="8">SpSt-465</strain>
    </source>
</reference>
<name>A0A7C3IJH7_UNCW3</name>
<evidence type="ECO:0000256" key="1">
    <source>
        <dbReference type="ARBA" id="ARBA00022679"/>
    </source>
</evidence>
<evidence type="ECO:0000256" key="3">
    <source>
        <dbReference type="ARBA" id="ARBA00048462"/>
    </source>
</evidence>
<dbReference type="InterPro" id="IPR014043">
    <property type="entry name" value="Acyl_transferase_dom"/>
</dbReference>
<organism evidence="8">
    <name type="scientific">candidate division WOR-3 bacterium</name>
    <dbReference type="NCBI Taxonomy" id="2052148"/>
    <lineage>
        <taxon>Bacteria</taxon>
        <taxon>Bacteria division WOR-3</taxon>
    </lineage>
</organism>
<keyword evidence="1 4" id="KW-0808">Transferase</keyword>
<dbReference type="GO" id="GO:0006633">
    <property type="term" value="P:fatty acid biosynthetic process"/>
    <property type="evidence" value="ECO:0007669"/>
    <property type="project" value="TreeGrafter"/>
</dbReference>
<dbReference type="PANTHER" id="PTHR42681:SF1">
    <property type="entry name" value="MALONYL-COA-ACYL CARRIER PROTEIN TRANSACYLASE, MITOCHONDRIAL"/>
    <property type="match status" value="1"/>
</dbReference>
<dbReference type="Gene3D" id="3.30.70.250">
    <property type="entry name" value="Malonyl-CoA ACP transacylase, ACP-binding"/>
    <property type="match status" value="1"/>
</dbReference>
<feature type="active site" evidence="5">
    <location>
        <position position="198"/>
    </location>
</feature>